<keyword evidence="4" id="KW-0175">Coiled coil</keyword>
<evidence type="ECO:0000256" key="2">
    <source>
        <dbReference type="ARBA" id="ARBA00022723"/>
    </source>
</evidence>
<feature type="compositionally biased region" description="Basic and acidic residues" evidence="5">
    <location>
        <begin position="1341"/>
        <end position="1350"/>
    </location>
</feature>
<dbReference type="Pfam" id="PF22936">
    <property type="entry name" value="Pol_BBD"/>
    <property type="match status" value="1"/>
</dbReference>
<evidence type="ECO:0000256" key="1">
    <source>
        <dbReference type="ARBA" id="ARBA00022670"/>
    </source>
</evidence>
<evidence type="ECO:0000256" key="3">
    <source>
        <dbReference type="ARBA" id="ARBA00022801"/>
    </source>
</evidence>
<feature type="compositionally biased region" description="Low complexity" evidence="5">
    <location>
        <begin position="1323"/>
        <end position="1340"/>
    </location>
</feature>
<feature type="region of interest" description="Disordered" evidence="5">
    <location>
        <begin position="1241"/>
        <end position="1273"/>
    </location>
</feature>
<dbReference type="Proteomes" id="UP001151760">
    <property type="component" value="Unassembled WGS sequence"/>
</dbReference>
<keyword evidence="8" id="KW-1185">Reference proteome</keyword>
<dbReference type="InterPro" id="IPR013103">
    <property type="entry name" value="RVT_2"/>
</dbReference>
<feature type="region of interest" description="Disordered" evidence="5">
    <location>
        <begin position="192"/>
        <end position="219"/>
    </location>
</feature>
<reference evidence="7" key="2">
    <citation type="submission" date="2022-01" db="EMBL/GenBank/DDBJ databases">
        <authorList>
            <person name="Yamashiro T."/>
            <person name="Shiraishi A."/>
            <person name="Satake H."/>
            <person name="Nakayama K."/>
        </authorList>
    </citation>
    <scope>NUCLEOTIDE SEQUENCE</scope>
</reference>
<dbReference type="PROSITE" id="PS50994">
    <property type="entry name" value="INTEGRASE"/>
    <property type="match status" value="1"/>
</dbReference>
<dbReference type="SUPFAM" id="SSF53098">
    <property type="entry name" value="Ribonuclease H-like"/>
    <property type="match status" value="1"/>
</dbReference>
<sequence>MTNTTNNMQTQTSSALHNAIMEAAGKDRPLMLAPTPETPVIDGTNRDNQTRQDRIKESYTTVSEEIRKKMDAKAEAVQIILIGMDNDIYFTVDACPNAIEMWKAIERLKQIVYNHCIVTNRQVNVQSLLQLKPEWHRNKGKAIVNPPPPTYDSEPEAALDDKASSKEKKIDKLMALISMSIKKIYEPTNNNLRTSLNTKNTNVDNTPRSNKGNGYNRQTGQYDNQRAVKVVGARENVGTQVVQQTGIQCFKFKEAGIQLSAKQTDWKDDIDDEHEDQELEAHYIYMAKVQEVIPENADNSGPIFDTEPLEKVHTADNNYIVFANERQHLEQPETINDTYVVEHDDSNISPDLSNMYSDEGEADQDDIDQERVLLASVIKKLKCKIDENKKQNKSLETSNKTFQKENKELGAVIMALSKDIDKVQLEIVRYKDMKCVKEAENDYAKAYGLLEQQKASPEKSFIDYTQKIIQLNNKISDMEKELSTHQKSISTISYEKEEQKRFYKTRCYNDNLALMLAPESDEMIRLAQESRSKLRVIYTTSVSRPQLKSNQLEDRVLHNNSQVKKNEVEDHRRNLKFSKNKAFLVEIIQFIVDSGCSKHMTGNLTLLVNFVVKFLGTIRFDNDQVAPILGYGDLVQGNVTVKMVYYVEGINHNLFFVGQFCDADLEVAFWKSTCYVRDLKGNDLLTGSRRLDLYSITLQESTSPNPICLMAEAASSQAWLWHRRLSHLNFDTINLLSKNDIVIGLPKLKFVKDHLSSSCKLGKAKRKSFKTKTTSSSKRRLQLLHMDLCGPMRVESINEKKYVLVIIDDYSRYTWTHFLRSKDETPEVLIEFLRLIQRGLHAQVRAVRTDKGTKFLNKTLCEYFSKEGIENQTSIARTPEQNGIVKRWNRTLVEAARTILSVAKIPLSQVNDSQAAETVATSLNELDMLFSLMFDEYFTGATIVVSKSSTVPTVDAFDKPPTVIANENIDQAENIMVDEDEFINIFSTLVYEVGESSSRHVGTSNMHTFYQRHPSEHHWTKDHPLEQVIRNPSKPVRKRRQLETDGEMCMFALTFERLEVWELVDRPLFKNVINMKWLWKNKCDEENTVIYNKSCLVTKGYSQKEGIDFEESFAPVVWLEAIRLFIACKIGGLDYSCDDDDGIKMILGVDMLMIGIPIQGYREPSRILGLVYNQFMATSIISISSDSTDESVGSSTSWVVMFGMIPAIIPTDVATIFSDASPVHAPVVPAISSFLHSFDSSEAPDDSSGTSRSVSSSSPPSSSPTHALPSTDIASHVPHLVVPAPPRMLTARKRVHPFPARMPANCRRFHSSSLSSPRKRQRASSYSSSSDSPASTADDSPIPHRFVDPHPVRTLRDSEAYRHWKVAPLSTVYLPTTFESSFGDFSSDSLTSSSERPSYSPTSLSFAGPSRKRCRSPATSVRLATPTPRALSFACSEEDINSDVMANIKADVAAKAAAVDEIRAKTEVGFERDDEAEDEAESSDRGTMEIGIDKVIELEIPVDSLVPTSDGGSREDFEIGLDVVIRELYDHMEEIPAWRIADIEEEQRAQEI</sequence>
<comment type="caution">
    <text evidence="7">The sequence shown here is derived from an EMBL/GenBank/DDBJ whole genome shotgun (WGS) entry which is preliminary data.</text>
</comment>
<keyword evidence="3" id="KW-0378">Hydrolase</keyword>
<accession>A0ABQ4WK14</accession>
<evidence type="ECO:0000313" key="8">
    <source>
        <dbReference type="Proteomes" id="UP001151760"/>
    </source>
</evidence>
<reference evidence="7" key="1">
    <citation type="journal article" date="2022" name="Int. J. Mol. Sci.">
        <title>Draft Genome of Tanacetum Coccineum: Genomic Comparison of Closely Related Tanacetum-Family Plants.</title>
        <authorList>
            <person name="Yamashiro T."/>
            <person name="Shiraishi A."/>
            <person name="Nakayama K."/>
            <person name="Satake H."/>
        </authorList>
    </citation>
    <scope>NUCLEOTIDE SEQUENCE</scope>
</reference>
<dbReference type="PANTHER" id="PTHR42648">
    <property type="entry name" value="TRANSPOSASE, PUTATIVE-RELATED"/>
    <property type="match status" value="1"/>
</dbReference>
<feature type="coiled-coil region" evidence="4">
    <location>
        <begin position="436"/>
        <end position="488"/>
    </location>
</feature>
<feature type="compositionally biased region" description="Low complexity" evidence="5">
    <location>
        <begin position="1385"/>
        <end position="1405"/>
    </location>
</feature>
<dbReference type="InterPro" id="IPR012337">
    <property type="entry name" value="RNaseH-like_sf"/>
</dbReference>
<dbReference type="PANTHER" id="PTHR42648:SF21">
    <property type="entry name" value="CYSTEINE-RICH RLK (RECEPTOR-LIKE PROTEIN KINASE) 8"/>
    <property type="match status" value="1"/>
</dbReference>
<feature type="coiled-coil region" evidence="4">
    <location>
        <begin position="378"/>
        <end position="405"/>
    </location>
</feature>
<feature type="region of interest" description="Disordered" evidence="5">
    <location>
        <begin position="139"/>
        <end position="164"/>
    </location>
</feature>
<evidence type="ECO:0000256" key="4">
    <source>
        <dbReference type="SAM" id="Coils"/>
    </source>
</evidence>
<organism evidence="7 8">
    <name type="scientific">Tanacetum coccineum</name>
    <dbReference type="NCBI Taxonomy" id="301880"/>
    <lineage>
        <taxon>Eukaryota</taxon>
        <taxon>Viridiplantae</taxon>
        <taxon>Streptophyta</taxon>
        <taxon>Embryophyta</taxon>
        <taxon>Tracheophyta</taxon>
        <taxon>Spermatophyta</taxon>
        <taxon>Magnoliopsida</taxon>
        <taxon>eudicotyledons</taxon>
        <taxon>Gunneridae</taxon>
        <taxon>Pentapetalae</taxon>
        <taxon>asterids</taxon>
        <taxon>campanulids</taxon>
        <taxon>Asterales</taxon>
        <taxon>Asteraceae</taxon>
        <taxon>Asteroideae</taxon>
        <taxon>Anthemideae</taxon>
        <taxon>Anthemidinae</taxon>
        <taxon>Tanacetum</taxon>
    </lineage>
</organism>
<evidence type="ECO:0000256" key="5">
    <source>
        <dbReference type="SAM" id="MobiDB-lite"/>
    </source>
</evidence>
<dbReference type="InterPro" id="IPR039537">
    <property type="entry name" value="Retrotran_Ty1/copia-like"/>
</dbReference>
<dbReference type="Pfam" id="PF00665">
    <property type="entry name" value="rve"/>
    <property type="match status" value="1"/>
</dbReference>
<dbReference type="InterPro" id="IPR001584">
    <property type="entry name" value="Integrase_cat-core"/>
</dbReference>
<gene>
    <name evidence="7" type="ORF">Tco_0626614</name>
</gene>
<evidence type="ECO:0000313" key="7">
    <source>
        <dbReference type="EMBL" id="GJS53252.1"/>
    </source>
</evidence>
<keyword evidence="2" id="KW-0479">Metal-binding</keyword>
<dbReference type="Gene3D" id="3.30.420.10">
    <property type="entry name" value="Ribonuclease H-like superfamily/Ribonuclease H"/>
    <property type="match status" value="1"/>
</dbReference>
<dbReference type="InterPro" id="IPR025724">
    <property type="entry name" value="GAG-pre-integrase_dom"/>
</dbReference>
<dbReference type="Pfam" id="PF07727">
    <property type="entry name" value="RVT_2"/>
    <property type="match status" value="1"/>
</dbReference>
<feature type="region of interest" description="Disordered" evidence="5">
    <location>
        <begin position="1300"/>
        <end position="1350"/>
    </location>
</feature>
<feature type="region of interest" description="Disordered" evidence="5">
    <location>
        <begin position="1385"/>
        <end position="1412"/>
    </location>
</feature>
<name>A0ABQ4WK14_9ASTR</name>
<feature type="compositionally biased region" description="Low complexity" evidence="5">
    <location>
        <begin position="1247"/>
        <end position="1271"/>
    </location>
</feature>
<evidence type="ECO:0000259" key="6">
    <source>
        <dbReference type="PROSITE" id="PS50994"/>
    </source>
</evidence>
<keyword evidence="1" id="KW-0645">Protease</keyword>
<proteinExistence type="predicted"/>
<dbReference type="InterPro" id="IPR036397">
    <property type="entry name" value="RNaseH_sf"/>
</dbReference>
<protein>
    <submittedName>
        <fullName evidence="7">Retrovirus-related pol polyprotein from transposon TNT 1-94</fullName>
    </submittedName>
</protein>
<dbReference type="Pfam" id="PF13976">
    <property type="entry name" value="gag_pre-integrs"/>
    <property type="match status" value="1"/>
</dbReference>
<feature type="domain" description="Integrase catalytic" evidence="6">
    <location>
        <begin position="774"/>
        <end position="960"/>
    </location>
</feature>
<dbReference type="EMBL" id="BQNB010008713">
    <property type="protein sequence ID" value="GJS53252.1"/>
    <property type="molecule type" value="Genomic_DNA"/>
</dbReference>
<dbReference type="InterPro" id="IPR054722">
    <property type="entry name" value="PolX-like_BBD"/>
</dbReference>